<evidence type="ECO:0000313" key="2">
    <source>
        <dbReference type="EMBL" id="OHA67317.1"/>
    </source>
</evidence>
<feature type="transmembrane region" description="Helical" evidence="1">
    <location>
        <begin position="43"/>
        <end position="67"/>
    </location>
</feature>
<evidence type="ECO:0000313" key="3">
    <source>
        <dbReference type="Proteomes" id="UP000178092"/>
    </source>
</evidence>
<keyword evidence="1" id="KW-1133">Transmembrane helix</keyword>
<gene>
    <name evidence="2" type="ORF">A3C04_01190</name>
</gene>
<protein>
    <submittedName>
        <fullName evidence="2">Uncharacterized protein</fullName>
    </submittedName>
</protein>
<sequence>MGILGNKYFKGYFILIAIAFAIAYLLSMGVVAWLPYPAILVKALVYAVLVLGGILLVFFLVIIGVAVHNLAGWLGSYLDAK</sequence>
<feature type="transmembrane region" description="Helical" evidence="1">
    <location>
        <begin position="12"/>
        <end position="36"/>
    </location>
</feature>
<evidence type="ECO:0000256" key="1">
    <source>
        <dbReference type="SAM" id="Phobius"/>
    </source>
</evidence>
<dbReference type="Proteomes" id="UP000178092">
    <property type="component" value="Unassembled WGS sequence"/>
</dbReference>
<dbReference type="AlphaFoldDB" id="A0A1G2R3M2"/>
<reference evidence="2 3" key="1">
    <citation type="journal article" date="2016" name="Nat. Commun.">
        <title>Thousands of microbial genomes shed light on interconnected biogeochemical processes in an aquifer system.</title>
        <authorList>
            <person name="Anantharaman K."/>
            <person name="Brown C.T."/>
            <person name="Hug L.A."/>
            <person name="Sharon I."/>
            <person name="Castelle C.J."/>
            <person name="Probst A.J."/>
            <person name="Thomas B.C."/>
            <person name="Singh A."/>
            <person name="Wilkins M.J."/>
            <person name="Karaoz U."/>
            <person name="Brodie E.L."/>
            <person name="Williams K.H."/>
            <person name="Hubbard S.S."/>
            <person name="Banfield J.F."/>
        </authorList>
    </citation>
    <scope>NUCLEOTIDE SEQUENCE [LARGE SCALE GENOMIC DNA]</scope>
</reference>
<dbReference type="EMBL" id="MHTV01000013">
    <property type="protein sequence ID" value="OHA67317.1"/>
    <property type="molecule type" value="Genomic_DNA"/>
</dbReference>
<organism evidence="2 3">
    <name type="scientific">Candidatus Wildermuthbacteria bacterium RIFCSPHIGHO2_02_FULL_45_25</name>
    <dbReference type="NCBI Taxonomy" id="1802450"/>
    <lineage>
        <taxon>Bacteria</taxon>
        <taxon>Candidatus Wildermuthiibacteriota</taxon>
    </lineage>
</organism>
<name>A0A1G2R3M2_9BACT</name>
<keyword evidence="1" id="KW-0812">Transmembrane</keyword>
<keyword evidence="1" id="KW-0472">Membrane</keyword>
<proteinExistence type="predicted"/>
<accession>A0A1G2R3M2</accession>
<comment type="caution">
    <text evidence="2">The sequence shown here is derived from an EMBL/GenBank/DDBJ whole genome shotgun (WGS) entry which is preliminary data.</text>
</comment>